<dbReference type="CDD" id="cd23992">
    <property type="entry name" value="PBP_GOBP"/>
    <property type="match status" value="1"/>
</dbReference>
<dbReference type="AlphaFoldDB" id="A0ABD0YMM4"/>
<dbReference type="Proteomes" id="UP001558652">
    <property type="component" value="Unassembled WGS sequence"/>
</dbReference>
<feature type="compositionally biased region" description="Polar residues" evidence="1">
    <location>
        <begin position="1"/>
        <end position="20"/>
    </location>
</feature>
<proteinExistence type="predicted"/>
<reference evidence="2 3" key="1">
    <citation type="submission" date="2024-07" db="EMBL/GenBank/DDBJ databases">
        <title>Chromosome-level genome assembly of the water stick insect Ranatra chinensis (Heteroptera: Nepidae).</title>
        <authorList>
            <person name="Liu X."/>
        </authorList>
    </citation>
    <scope>NUCLEOTIDE SEQUENCE [LARGE SCALE GENOMIC DNA]</scope>
    <source>
        <strain evidence="2">Cailab_2021Rc</strain>
        <tissue evidence="2">Muscle</tissue>
    </source>
</reference>
<feature type="region of interest" description="Disordered" evidence="1">
    <location>
        <begin position="1"/>
        <end position="38"/>
    </location>
</feature>
<keyword evidence="3" id="KW-1185">Reference proteome</keyword>
<dbReference type="Gene3D" id="1.10.238.20">
    <property type="entry name" value="Pheromone/general odorant binding protein domain"/>
    <property type="match status" value="1"/>
</dbReference>
<evidence type="ECO:0000256" key="1">
    <source>
        <dbReference type="SAM" id="MobiDB-lite"/>
    </source>
</evidence>
<sequence>MCDTTTESSGTVQSNDTKSASPLDVDGSTKSPQTRQQLKEQVAALAENCKSVAKITPEQAKIATNQAVPKTEAEKCFLGCIYDGIGLAKDGQFNEAGARSLAQLRFGSSPDELGKANTMIEACAKEAVAKDSSEKCAIGRLLRECFLKNGAKDPNGSFHLEIPFIPSEVWGAPPVYLGVSLTFAWILNY</sequence>
<accession>A0ABD0YMM4</accession>
<protein>
    <submittedName>
        <fullName evidence="2">Uncharacterized protein</fullName>
    </submittedName>
</protein>
<organism evidence="2 3">
    <name type="scientific">Ranatra chinensis</name>
    <dbReference type="NCBI Taxonomy" id="642074"/>
    <lineage>
        <taxon>Eukaryota</taxon>
        <taxon>Metazoa</taxon>
        <taxon>Ecdysozoa</taxon>
        <taxon>Arthropoda</taxon>
        <taxon>Hexapoda</taxon>
        <taxon>Insecta</taxon>
        <taxon>Pterygota</taxon>
        <taxon>Neoptera</taxon>
        <taxon>Paraneoptera</taxon>
        <taxon>Hemiptera</taxon>
        <taxon>Heteroptera</taxon>
        <taxon>Panheteroptera</taxon>
        <taxon>Nepomorpha</taxon>
        <taxon>Nepidae</taxon>
        <taxon>Ranatrinae</taxon>
        <taxon>Ranatra</taxon>
    </lineage>
</organism>
<gene>
    <name evidence="2" type="ORF">AAG570_004432</name>
</gene>
<dbReference type="InterPro" id="IPR006170">
    <property type="entry name" value="PBP/GOBP"/>
</dbReference>
<comment type="caution">
    <text evidence="2">The sequence shown here is derived from an EMBL/GenBank/DDBJ whole genome shotgun (WGS) entry which is preliminary data.</text>
</comment>
<evidence type="ECO:0000313" key="2">
    <source>
        <dbReference type="EMBL" id="KAL1117104.1"/>
    </source>
</evidence>
<dbReference type="InterPro" id="IPR036728">
    <property type="entry name" value="PBP_GOBP_sf"/>
</dbReference>
<evidence type="ECO:0000313" key="3">
    <source>
        <dbReference type="Proteomes" id="UP001558652"/>
    </source>
</evidence>
<dbReference type="EMBL" id="JBFDAA010000016">
    <property type="protein sequence ID" value="KAL1117104.1"/>
    <property type="molecule type" value="Genomic_DNA"/>
</dbReference>
<dbReference type="SUPFAM" id="SSF47565">
    <property type="entry name" value="Insect pheromone/odorant-binding proteins"/>
    <property type="match status" value="1"/>
</dbReference>
<dbReference type="Pfam" id="PF01395">
    <property type="entry name" value="PBP_GOBP"/>
    <property type="match status" value="1"/>
</dbReference>
<name>A0ABD0YMM4_9HEMI</name>